<organism evidence="1 2">
    <name type="scientific">Flavobacterium seoulense</name>
    <dbReference type="NCBI Taxonomy" id="1492738"/>
    <lineage>
        <taxon>Bacteria</taxon>
        <taxon>Pseudomonadati</taxon>
        <taxon>Bacteroidota</taxon>
        <taxon>Flavobacteriia</taxon>
        <taxon>Flavobacteriales</taxon>
        <taxon>Flavobacteriaceae</taxon>
        <taxon>Flavobacterium</taxon>
    </lineage>
</organism>
<dbReference type="eggNOG" id="COG3209">
    <property type="taxonomic scope" value="Bacteria"/>
</dbReference>
<dbReference type="STRING" id="1492738.FEM21_13080"/>
<dbReference type="Proteomes" id="UP000027064">
    <property type="component" value="Unassembled WGS sequence"/>
</dbReference>
<sequence>MKVKLTLGLTILINLLCYCQDLPKIIKPSPEAANLSRYADVPVSLYTGKPQISFPLYTLKCGSLELPISLSYYASGVKVEDYPTWAGIGWALNAGGVITRVVANNGTYLSTPSNNLPISGTVEEQYGKLLNLVEHPEKSHIIYHYNFLQYSGSFQGNTFRKHTNLRAEFSTDYNFITIIDDNGIKYYFETQWGLLNQVQTDYYLTKIESADKSNTINFEYIRGDYYYQNPHISKFYILTSNGAGYAQDSEAVYGHKESGVLLSRIYTSNNDSVEFIKKDIYQFGGPNSLDKYRKALDSIVVYHDNYKSSSFHFKTNNIQTTKIYSPYPDQPSFLYSENKGMNYRLYLDGFEKIDALGNIVDSHSFEYYGRTSEGKDLLPNRFSRAQDLGGFYNGQDSNSTLIPPLNETLRPDDSGLSDSNLYNNGFVSPVNIPGANRNPNLEYMQMGTLKSIKYPTGGLAKFYYSQMENPLTLEPFWGLKIDKIEYLNSDGSLQKRKNYDYQNPVLGYPIPSFWHYTLKHRDYNDITPFRLICQASSSYMDCTVYNSTDSYTFAIKLSPDPVNDQGLDQGPMIGYGLVREYEEGNGHTKYEFSIDGAYDYQAKDHYVQISQFYDGFPRESLVMKNSWPLGPFMDNNWKMGTLLNKATYKEDGTKKQDIRYHYSYDILKTIPGINIYSIPKYTSNGGYVAHNSFYYHYFAYLSVWERLDSVTETIDNVTKVTNYIYDERKQVSQISTVKSNGDSFKTNFKYPYNYSSNVYNNMVSRNIIAPVIEKTEKINNYQVKLLKTNYSFWKPDPSNSNLNMLTSNDLTNHIYPSSVEVQSDESPIETRLNYNSYDNKGNITSVSKINDVETIYIWGYNEQYPIAKIENATYSQVSSKVANLQLKSNQDNDRAVDIINSNGSINYQGNEGVLRSALADLRDFLSDAMVTTYTYDPLIGITSMTDPKGYTIYYEYDSFNRLKQVKNQDGKILSANNYHYKN</sequence>
<protein>
    <recommendedName>
        <fullName evidence="3">YD repeat-containing protein</fullName>
    </recommendedName>
</protein>
<evidence type="ECO:0000313" key="1">
    <source>
        <dbReference type="EMBL" id="KDN55706.1"/>
    </source>
</evidence>
<name>A0A066WPA0_9FLAO</name>
<comment type="caution">
    <text evidence="1">The sequence shown here is derived from an EMBL/GenBank/DDBJ whole genome shotgun (WGS) entry which is preliminary data.</text>
</comment>
<accession>A0A066WPA0</accession>
<keyword evidence="2" id="KW-1185">Reference proteome</keyword>
<dbReference type="Gene3D" id="2.180.10.10">
    <property type="entry name" value="RHS repeat-associated core"/>
    <property type="match status" value="1"/>
</dbReference>
<reference evidence="1 2" key="1">
    <citation type="submission" date="2014-05" db="EMBL/GenBank/DDBJ databases">
        <title>Genome Sequence of Flavobacterium sp. EM1321.</title>
        <authorList>
            <person name="Shin S.-K."/>
            <person name="Yi H."/>
        </authorList>
    </citation>
    <scope>NUCLEOTIDE SEQUENCE [LARGE SCALE GENOMIC DNA]</scope>
    <source>
        <strain evidence="1 2">EM1321</strain>
    </source>
</reference>
<dbReference type="PATRIC" id="fig|1492738.3.peg.1301"/>
<dbReference type="RefSeq" id="WP_035658968.1">
    <property type="nucleotide sequence ID" value="NZ_JNCA01000011.1"/>
</dbReference>
<gene>
    <name evidence="1" type="ORF">FEM21_13080</name>
</gene>
<dbReference type="AlphaFoldDB" id="A0A066WPA0"/>
<dbReference type="EMBL" id="JNCA01000011">
    <property type="protein sequence ID" value="KDN55706.1"/>
    <property type="molecule type" value="Genomic_DNA"/>
</dbReference>
<proteinExistence type="predicted"/>
<evidence type="ECO:0008006" key="3">
    <source>
        <dbReference type="Google" id="ProtNLM"/>
    </source>
</evidence>
<dbReference type="OrthoDB" id="9814627at2"/>
<evidence type="ECO:0000313" key="2">
    <source>
        <dbReference type="Proteomes" id="UP000027064"/>
    </source>
</evidence>